<feature type="region of interest" description="Disordered" evidence="5">
    <location>
        <begin position="427"/>
        <end position="463"/>
    </location>
</feature>
<comment type="similarity">
    <text evidence="4">Belongs to the thiolase-like superfamily. Beta-ketoacyl-ACP synthases family.</text>
</comment>
<dbReference type="PROSITE" id="PS00606">
    <property type="entry name" value="KS3_1"/>
    <property type="match status" value="1"/>
</dbReference>
<dbReference type="InterPro" id="IPR014031">
    <property type="entry name" value="Ketoacyl_synth_C"/>
</dbReference>
<sequence>MTAPAEDTVAVIGMACRVPGAADAETFWRNQLDGVDAVRRYTADELRASGLDEETITDPHYVAAYGHLDGLAEFDAGYFGYTAEEAARIDPQQRLFLEAASTALADAGHDPATRPETVGVYAGAAASRYFLFHLLPSLPPAEWEDAIPGNPPDFLPARVAYKLGLTGPAVAVQTACSSSLVAICQAAQGLLDYRCDLAIAGGAAVISTRQNGYRYRQGGSLSPDGLCRAFDAKASGMVFGNGAGAVVLKRLPDALAEGDHVDAVLPGWAVNNDGAARAGFTAPGMDGQAGVIAEALACAQADPGSIGLVEAHGSATAVGDAIEVGALRQAFRTESTRFCALGSVKTTIGNLDAAAGVVGLIKAVCAVRDGRIPPLRHFASPNPEIDLDGGPFYINLDAVTWPESHPVRMAGVSSFGLGGTNAHVLVQHPAQEHGPRPRRPLPRFRRERHWIEPMAPRGEREAE</sequence>
<dbReference type="CDD" id="cd00833">
    <property type="entry name" value="PKS"/>
    <property type="match status" value="1"/>
</dbReference>
<dbReference type="GO" id="GO:0006633">
    <property type="term" value="P:fatty acid biosynthetic process"/>
    <property type="evidence" value="ECO:0007669"/>
    <property type="project" value="InterPro"/>
</dbReference>
<dbReference type="Pfam" id="PF00109">
    <property type="entry name" value="ketoacyl-synt"/>
    <property type="match status" value="1"/>
</dbReference>
<dbReference type="InterPro" id="IPR016039">
    <property type="entry name" value="Thiolase-like"/>
</dbReference>
<comment type="caution">
    <text evidence="7">The sequence shown here is derived from an EMBL/GenBank/DDBJ whole genome shotgun (WGS) entry which is preliminary data.</text>
</comment>
<dbReference type="InterPro" id="IPR050091">
    <property type="entry name" value="PKS_NRPS_Biosynth_Enz"/>
</dbReference>
<dbReference type="AlphaFoldDB" id="A0A542DFG8"/>
<keyword evidence="8" id="KW-1185">Reference proteome</keyword>
<dbReference type="SUPFAM" id="SSF53901">
    <property type="entry name" value="Thiolase-like"/>
    <property type="match status" value="1"/>
</dbReference>
<dbReference type="GO" id="GO:0005886">
    <property type="term" value="C:plasma membrane"/>
    <property type="evidence" value="ECO:0007669"/>
    <property type="project" value="TreeGrafter"/>
</dbReference>
<evidence type="ECO:0000256" key="4">
    <source>
        <dbReference type="RuleBase" id="RU003694"/>
    </source>
</evidence>
<dbReference type="EMBL" id="VFML01000001">
    <property type="protein sequence ID" value="TQJ01799.1"/>
    <property type="molecule type" value="Genomic_DNA"/>
</dbReference>
<dbReference type="InterPro" id="IPR014030">
    <property type="entry name" value="Ketoacyl_synth_N"/>
</dbReference>
<dbReference type="Pfam" id="PF16197">
    <property type="entry name" value="KAsynt_C_assoc"/>
    <property type="match status" value="1"/>
</dbReference>
<dbReference type="PANTHER" id="PTHR43775">
    <property type="entry name" value="FATTY ACID SYNTHASE"/>
    <property type="match status" value="1"/>
</dbReference>
<dbReference type="GO" id="GO:0004312">
    <property type="term" value="F:fatty acid synthase activity"/>
    <property type="evidence" value="ECO:0007669"/>
    <property type="project" value="TreeGrafter"/>
</dbReference>
<evidence type="ECO:0000313" key="7">
    <source>
        <dbReference type="EMBL" id="TQJ01799.1"/>
    </source>
</evidence>
<evidence type="ECO:0000256" key="1">
    <source>
        <dbReference type="ARBA" id="ARBA00022450"/>
    </source>
</evidence>
<dbReference type="InterPro" id="IPR032821">
    <property type="entry name" value="PKS_assoc"/>
</dbReference>
<dbReference type="GO" id="GO:0005737">
    <property type="term" value="C:cytoplasm"/>
    <property type="evidence" value="ECO:0007669"/>
    <property type="project" value="TreeGrafter"/>
</dbReference>
<organism evidence="7 8">
    <name type="scientific">Amycolatopsis cihanbeyliensis</name>
    <dbReference type="NCBI Taxonomy" id="1128664"/>
    <lineage>
        <taxon>Bacteria</taxon>
        <taxon>Bacillati</taxon>
        <taxon>Actinomycetota</taxon>
        <taxon>Actinomycetes</taxon>
        <taxon>Pseudonocardiales</taxon>
        <taxon>Pseudonocardiaceae</taxon>
        <taxon>Amycolatopsis</taxon>
    </lineage>
</organism>
<evidence type="ECO:0000256" key="2">
    <source>
        <dbReference type="ARBA" id="ARBA00022553"/>
    </source>
</evidence>
<keyword evidence="3 4" id="KW-0808">Transferase</keyword>
<feature type="compositionally biased region" description="Basic residues" evidence="5">
    <location>
        <begin position="436"/>
        <end position="448"/>
    </location>
</feature>
<dbReference type="GO" id="GO:0004315">
    <property type="term" value="F:3-oxoacyl-[acyl-carrier-protein] synthase activity"/>
    <property type="evidence" value="ECO:0007669"/>
    <property type="project" value="InterPro"/>
</dbReference>
<keyword evidence="2" id="KW-0597">Phosphoprotein</keyword>
<proteinExistence type="inferred from homology"/>
<accession>A0A542DFG8</accession>
<feature type="domain" description="Ketosynthase family 3 (KS3)" evidence="6">
    <location>
        <begin position="6"/>
        <end position="428"/>
    </location>
</feature>
<dbReference type="GO" id="GO:0071770">
    <property type="term" value="P:DIM/DIP cell wall layer assembly"/>
    <property type="evidence" value="ECO:0007669"/>
    <property type="project" value="TreeGrafter"/>
</dbReference>
<dbReference type="PANTHER" id="PTHR43775:SF37">
    <property type="entry name" value="SI:DKEY-61P9.11"/>
    <property type="match status" value="1"/>
</dbReference>
<dbReference type="Proteomes" id="UP000320876">
    <property type="component" value="Unassembled WGS sequence"/>
</dbReference>
<reference evidence="7 8" key="1">
    <citation type="submission" date="2019-06" db="EMBL/GenBank/DDBJ databases">
        <title>Sequencing the genomes of 1000 actinobacteria strains.</title>
        <authorList>
            <person name="Klenk H.-P."/>
        </authorList>
    </citation>
    <scope>NUCLEOTIDE SEQUENCE [LARGE SCALE GENOMIC DNA]</scope>
    <source>
        <strain evidence="7 8">DSM 45679</strain>
    </source>
</reference>
<dbReference type="PROSITE" id="PS52004">
    <property type="entry name" value="KS3_2"/>
    <property type="match status" value="1"/>
</dbReference>
<dbReference type="InterPro" id="IPR018201">
    <property type="entry name" value="Ketoacyl_synth_AS"/>
</dbReference>
<dbReference type="RefSeq" id="WP_141996616.1">
    <property type="nucleotide sequence ID" value="NZ_VFML01000001.1"/>
</dbReference>
<evidence type="ECO:0000256" key="5">
    <source>
        <dbReference type="SAM" id="MobiDB-lite"/>
    </source>
</evidence>
<dbReference type="Pfam" id="PF02801">
    <property type="entry name" value="Ketoacyl-synt_C"/>
    <property type="match status" value="1"/>
</dbReference>
<name>A0A542DFG8_AMYCI</name>
<dbReference type="Gene3D" id="3.40.47.10">
    <property type="match status" value="1"/>
</dbReference>
<dbReference type="SMART" id="SM00825">
    <property type="entry name" value="PKS_KS"/>
    <property type="match status" value="1"/>
</dbReference>
<keyword evidence="1" id="KW-0596">Phosphopantetheine</keyword>
<evidence type="ECO:0000259" key="6">
    <source>
        <dbReference type="PROSITE" id="PS52004"/>
    </source>
</evidence>
<evidence type="ECO:0000256" key="3">
    <source>
        <dbReference type="ARBA" id="ARBA00022679"/>
    </source>
</evidence>
<evidence type="ECO:0000313" key="8">
    <source>
        <dbReference type="Proteomes" id="UP000320876"/>
    </source>
</evidence>
<protein>
    <submittedName>
        <fullName evidence="7">Ketoacyl-synthetase-like protein</fullName>
    </submittedName>
</protein>
<gene>
    <name evidence="7" type="ORF">FB471_1515</name>
</gene>
<dbReference type="InterPro" id="IPR020841">
    <property type="entry name" value="PKS_Beta-ketoAc_synthase_dom"/>
</dbReference>
<dbReference type="OrthoDB" id="3651481at2"/>